<comment type="caution">
    <text evidence="1">The sequence shown here is derived from an EMBL/GenBank/DDBJ whole genome shotgun (WGS) entry which is preliminary data.</text>
</comment>
<protein>
    <submittedName>
        <fullName evidence="1">HAD-IA family hydrolase</fullName>
    </submittedName>
</protein>
<keyword evidence="2" id="KW-1185">Reference proteome</keyword>
<sequence>MGERRYSGLLLDFFGVCTSNMVEAIDLFELRERMRPGWFLRAWASAEGADLYRRLELGEIEQADWNAGFAKLLKVNADGLMERVLLDLLPAQQVLGVVRDARRAGIRTAVISNSLGREPFDPYSPYDLWNLFDAVVLSTDLGQRKPNPAIFEHTVSLLGVPASECVFADDTEENLPPAEALGMTVIHALDEHIAAPKMRGLLGLDS</sequence>
<dbReference type="InterPro" id="IPR052898">
    <property type="entry name" value="ACAD10-like"/>
</dbReference>
<dbReference type="SUPFAM" id="SSF56784">
    <property type="entry name" value="HAD-like"/>
    <property type="match status" value="1"/>
</dbReference>
<evidence type="ECO:0000313" key="2">
    <source>
        <dbReference type="Proteomes" id="UP000730482"/>
    </source>
</evidence>
<dbReference type="InterPro" id="IPR006439">
    <property type="entry name" value="HAD-SF_hydro_IA"/>
</dbReference>
<dbReference type="PANTHER" id="PTHR47829:SF1">
    <property type="entry name" value="HAD FAMILY PHOSPHATASE"/>
    <property type="match status" value="1"/>
</dbReference>
<reference evidence="1 2" key="1">
    <citation type="submission" date="2020-02" db="EMBL/GenBank/DDBJ databases">
        <title>Acidophilic actinobacteria isolated from forest soil.</title>
        <authorList>
            <person name="Golinska P."/>
        </authorList>
    </citation>
    <scope>NUCLEOTIDE SEQUENCE [LARGE SCALE GENOMIC DNA]</scope>
    <source>
        <strain evidence="1 2">NL8</strain>
    </source>
</reference>
<dbReference type="EMBL" id="JAAFYZ010000034">
    <property type="protein sequence ID" value="MBS2547761.1"/>
    <property type="molecule type" value="Genomic_DNA"/>
</dbReference>
<dbReference type="PANTHER" id="PTHR47829">
    <property type="entry name" value="HYDROLASE, PUTATIVE (AFU_ORTHOLOGUE AFUA_1G12880)-RELATED"/>
    <property type="match status" value="1"/>
</dbReference>
<dbReference type="RefSeq" id="WP_212009342.1">
    <property type="nucleotide sequence ID" value="NZ_JAAFYZ010000034.1"/>
</dbReference>
<accession>A0ABS5KP25</accession>
<dbReference type="Pfam" id="PF00702">
    <property type="entry name" value="Hydrolase"/>
    <property type="match status" value="1"/>
</dbReference>
<name>A0ABS5KP25_9ACTN</name>
<proteinExistence type="predicted"/>
<keyword evidence="1" id="KW-0378">Hydrolase</keyword>
<gene>
    <name evidence="1" type="ORF">KGQ19_12875</name>
</gene>
<dbReference type="NCBIfam" id="TIGR01509">
    <property type="entry name" value="HAD-SF-IA-v3"/>
    <property type="match status" value="1"/>
</dbReference>
<dbReference type="Gene3D" id="3.40.50.1000">
    <property type="entry name" value="HAD superfamily/HAD-like"/>
    <property type="match status" value="1"/>
</dbReference>
<dbReference type="InterPro" id="IPR036412">
    <property type="entry name" value="HAD-like_sf"/>
</dbReference>
<dbReference type="GO" id="GO:0016787">
    <property type="term" value="F:hydrolase activity"/>
    <property type="evidence" value="ECO:0007669"/>
    <property type="project" value="UniProtKB-KW"/>
</dbReference>
<dbReference type="Proteomes" id="UP000730482">
    <property type="component" value="Unassembled WGS sequence"/>
</dbReference>
<evidence type="ECO:0000313" key="1">
    <source>
        <dbReference type="EMBL" id="MBS2547761.1"/>
    </source>
</evidence>
<dbReference type="InterPro" id="IPR023214">
    <property type="entry name" value="HAD_sf"/>
</dbReference>
<organism evidence="1 2">
    <name type="scientific">Catenulispora pinistramenti</name>
    <dbReference type="NCBI Taxonomy" id="2705254"/>
    <lineage>
        <taxon>Bacteria</taxon>
        <taxon>Bacillati</taxon>
        <taxon>Actinomycetota</taxon>
        <taxon>Actinomycetes</taxon>
        <taxon>Catenulisporales</taxon>
        <taxon>Catenulisporaceae</taxon>
        <taxon>Catenulispora</taxon>
    </lineage>
</organism>